<evidence type="ECO:0000256" key="3">
    <source>
        <dbReference type="ARBA" id="ARBA00022448"/>
    </source>
</evidence>
<dbReference type="Proteomes" id="UP000681027">
    <property type="component" value="Unassembled WGS sequence"/>
</dbReference>
<feature type="transmembrane region" description="Helical" evidence="7">
    <location>
        <begin position="134"/>
        <end position="154"/>
    </location>
</feature>
<dbReference type="PANTHER" id="PTHR43337">
    <property type="entry name" value="XANTHINE/URACIL PERMEASE C887.17-RELATED"/>
    <property type="match status" value="1"/>
</dbReference>
<keyword evidence="9" id="KW-1185">Reference proteome</keyword>
<gene>
    <name evidence="8" type="ORF">KHA94_06950</name>
</gene>
<feature type="transmembrane region" description="Helical" evidence="7">
    <location>
        <begin position="315"/>
        <end position="334"/>
    </location>
</feature>
<organism evidence="8 9">
    <name type="scientific">Cytobacillus citreus</name>
    <dbReference type="NCBI Taxonomy" id="2833586"/>
    <lineage>
        <taxon>Bacteria</taxon>
        <taxon>Bacillati</taxon>
        <taxon>Bacillota</taxon>
        <taxon>Bacilli</taxon>
        <taxon>Bacillales</taxon>
        <taxon>Bacillaceae</taxon>
        <taxon>Cytobacillus</taxon>
    </lineage>
</organism>
<feature type="transmembrane region" description="Helical" evidence="7">
    <location>
        <begin position="73"/>
        <end position="94"/>
    </location>
</feature>
<feature type="transmembrane region" description="Helical" evidence="7">
    <location>
        <begin position="234"/>
        <end position="258"/>
    </location>
</feature>
<dbReference type="InterPro" id="IPR045018">
    <property type="entry name" value="Azg-like"/>
</dbReference>
<feature type="transmembrane region" description="Helical" evidence="7">
    <location>
        <begin position="341"/>
        <end position="360"/>
    </location>
</feature>
<evidence type="ECO:0000256" key="7">
    <source>
        <dbReference type="SAM" id="Phobius"/>
    </source>
</evidence>
<dbReference type="RefSeq" id="WP_213101438.1">
    <property type="nucleotide sequence ID" value="NZ_JAGYPM010000002.1"/>
</dbReference>
<evidence type="ECO:0000313" key="8">
    <source>
        <dbReference type="EMBL" id="MBS4189942.1"/>
    </source>
</evidence>
<evidence type="ECO:0000256" key="6">
    <source>
        <dbReference type="ARBA" id="ARBA00023136"/>
    </source>
</evidence>
<comment type="similarity">
    <text evidence="2">Belongs to the nucleobase:cation symporter-2 (NCS2) (TC 2.A.40) family. Azg-like subfamily.</text>
</comment>
<proteinExistence type="inferred from homology"/>
<feature type="transmembrane region" description="Helical" evidence="7">
    <location>
        <begin position="193"/>
        <end position="214"/>
    </location>
</feature>
<protein>
    <submittedName>
        <fullName evidence="8">NCS2 family permease</fullName>
    </submittedName>
</protein>
<comment type="caution">
    <text evidence="8">The sequence shown here is derived from an EMBL/GenBank/DDBJ whole genome shotgun (WGS) entry which is preliminary data.</text>
</comment>
<feature type="transmembrane region" description="Helical" evidence="7">
    <location>
        <begin position="18"/>
        <end position="38"/>
    </location>
</feature>
<feature type="transmembrane region" description="Helical" evidence="7">
    <location>
        <begin position="100"/>
        <end position="122"/>
    </location>
</feature>
<dbReference type="Pfam" id="PF00860">
    <property type="entry name" value="Xan_ur_permease"/>
    <property type="match status" value="1"/>
</dbReference>
<keyword evidence="4 7" id="KW-0812">Transmembrane</keyword>
<feature type="transmembrane region" description="Helical" evidence="7">
    <location>
        <begin position="166"/>
        <end position="186"/>
    </location>
</feature>
<feature type="transmembrane region" description="Helical" evidence="7">
    <location>
        <begin position="372"/>
        <end position="398"/>
    </location>
</feature>
<name>A0ABS5NQ35_9BACI</name>
<dbReference type="PANTHER" id="PTHR43337:SF2">
    <property type="entry name" value="XANTHINE_URACIL PERMEASE"/>
    <property type="match status" value="1"/>
</dbReference>
<keyword evidence="5 7" id="KW-1133">Transmembrane helix</keyword>
<evidence type="ECO:0000256" key="4">
    <source>
        <dbReference type="ARBA" id="ARBA00022692"/>
    </source>
</evidence>
<feature type="transmembrane region" description="Helical" evidence="7">
    <location>
        <begin position="410"/>
        <end position="428"/>
    </location>
</feature>
<evidence type="ECO:0000313" key="9">
    <source>
        <dbReference type="Proteomes" id="UP000681027"/>
    </source>
</evidence>
<evidence type="ECO:0000256" key="2">
    <source>
        <dbReference type="ARBA" id="ARBA00005697"/>
    </source>
</evidence>
<comment type="subcellular location">
    <subcellularLocation>
        <location evidence="1">Membrane</location>
        <topology evidence="1">Multi-pass membrane protein</topology>
    </subcellularLocation>
</comment>
<dbReference type="EMBL" id="JAGYPM010000002">
    <property type="protein sequence ID" value="MBS4189942.1"/>
    <property type="molecule type" value="Genomic_DNA"/>
</dbReference>
<evidence type="ECO:0000256" key="5">
    <source>
        <dbReference type="ARBA" id="ARBA00022989"/>
    </source>
</evidence>
<dbReference type="InterPro" id="IPR006043">
    <property type="entry name" value="NCS2"/>
</dbReference>
<feature type="transmembrane region" description="Helical" evidence="7">
    <location>
        <begin position="44"/>
        <end position="66"/>
    </location>
</feature>
<keyword evidence="3" id="KW-0813">Transport</keyword>
<keyword evidence="6 7" id="KW-0472">Membrane</keyword>
<reference evidence="8 9" key="1">
    <citation type="submission" date="2021-05" db="EMBL/GenBank/DDBJ databases">
        <title>Novel Bacillus species.</title>
        <authorList>
            <person name="Liu G."/>
        </authorList>
    </citation>
    <scope>NUCLEOTIDE SEQUENCE [LARGE SCALE GENOMIC DNA]</scope>
    <source>
        <strain evidence="8 9">FJAT-49705</strain>
    </source>
</reference>
<sequence length="429" mass="45688">MKGVFKLKQHETTIKKEVLAGFTSFFSIVYIIAVNGNILKDAGIPLEAGIIATVLSSLIGCLLAAFIANAPLIIVPGMGINALFTYTIVGSLGLNYMEALGAVVLSGILFVIVAFTKLSTIISKAIPHSLKESITVGIGLFIAFIGLQKSGIIVGNSTSFVALGDLSTPIVLASIINLILTLFLFLKKVPGNFLISIILGTIVSYFFGIVHLSAMDTSFISFEDYKNVFLSADFGKLATLPFWTAAFSLVLVLVFENIGILHSQVNGMLQQPEKNEKALKAVSISTVVCGFLGTSPPVSTVETAAGITAGGRTGLTSVVTGLLFLSSLFFMPFIKLVPDTAIAPILIIIGGLMLTNVVNIDFTDFTEAFPAFLVIIMIPLTYSIVDGIAFGFIAYPLLKIFTNKQKQLSLSIIIISILFLTNFLLHAVG</sequence>
<evidence type="ECO:0000256" key="1">
    <source>
        <dbReference type="ARBA" id="ARBA00004141"/>
    </source>
</evidence>
<accession>A0ABS5NQ35</accession>
<feature type="transmembrane region" description="Helical" evidence="7">
    <location>
        <begin position="278"/>
        <end position="295"/>
    </location>
</feature>